<feature type="non-terminal residue" evidence="1">
    <location>
        <position position="40"/>
    </location>
</feature>
<gene>
    <name evidence="1" type="ORF">S12H4_62891</name>
</gene>
<protein>
    <submittedName>
        <fullName evidence="1">Uncharacterized protein</fullName>
    </submittedName>
</protein>
<dbReference type="EMBL" id="BARW01042439">
    <property type="protein sequence ID" value="GAJ22331.1"/>
    <property type="molecule type" value="Genomic_DNA"/>
</dbReference>
<dbReference type="AlphaFoldDB" id="X1VVV4"/>
<name>X1VVV4_9ZZZZ</name>
<comment type="caution">
    <text evidence="1">The sequence shown here is derived from an EMBL/GenBank/DDBJ whole genome shotgun (WGS) entry which is preliminary data.</text>
</comment>
<accession>X1VVV4</accession>
<organism evidence="1">
    <name type="scientific">marine sediment metagenome</name>
    <dbReference type="NCBI Taxonomy" id="412755"/>
    <lineage>
        <taxon>unclassified sequences</taxon>
        <taxon>metagenomes</taxon>
        <taxon>ecological metagenomes</taxon>
    </lineage>
</organism>
<evidence type="ECO:0000313" key="1">
    <source>
        <dbReference type="EMBL" id="GAJ22331.1"/>
    </source>
</evidence>
<reference evidence="1" key="1">
    <citation type="journal article" date="2014" name="Front. Microbiol.">
        <title>High frequency of phylogenetically diverse reductive dehalogenase-homologous genes in deep subseafloor sedimentary metagenomes.</title>
        <authorList>
            <person name="Kawai M."/>
            <person name="Futagami T."/>
            <person name="Toyoda A."/>
            <person name="Takaki Y."/>
            <person name="Nishi S."/>
            <person name="Hori S."/>
            <person name="Arai W."/>
            <person name="Tsubouchi T."/>
            <person name="Morono Y."/>
            <person name="Uchiyama I."/>
            <person name="Ito T."/>
            <person name="Fujiyama A."/>
            <person name="Inagaki F."/>
            <person name="Takami H."/>
        </authorList>
    </citation>
    <scope>NUCLEOTIDE SEQUENCE</scope>
    <source>
        <strain evidence="1">Expedition CK06-06</strain>
    </source>
</reference>
<proteinExistence type="predicted"/>
<sequence>MGIFSRKQYLIFMNVSLKVLLFEKISEKCSVFVGKGRIQA</sequence>